<name>V2WLD7_MONRO</name>
<dbReference type="Proteomes" id="UP000017559">
    <property type="component" value="Unassembled WGS sequence"/>
</dbReference>
<keyword evidence="2" id="KW-1185">Reference proteome</keyword>
<reference evidence="1 2" key="1">
    <citation type="journal article" date="2014" name="BMC Genomics">
        <title>Genome and secretome analysis of the hemibiotrophic fungal pathogen, Moniliophthora roreri, which causes frosty pod rot disease of cacao: mechanisms of the biotrophic and necrotrophic phases.</title>
        <authorList>
            <person name="Meinhardt L.W."/>
            <person name="Costa G.G.L."/>
            <person name="Thomazella D.P.T."/>
            <person name="Teixeira P.J.P.L."/>
            <person name="Carazzolle M.F."/>
            <person name="Schuster S.C."/>
            <person name="Carlson J.E."/>
            <person name="Guiltinan M.J."/>
            <person name="Mieczkowski P."/>
            <person name="Farmer A."/>
            <person name="Ramaraj T."/>
            <person name="Crozier J."/>
            <person name="Davis R.E."/>
            <person name="Shao J."/>
            <person name="Melnick R.L."/>
            <person name="Pereira G.A.G."/>
            <person name="Bailey B.A."/>
        </authorList>
    </citation>
    <scope>NUCLEOTIDE SEQUENCE [LARGE SCALE GENOMIC DNA]</scope>
    <source>
        <strain evidence="1 2">MCA 2997</strain>
    </source>
</reference>
<evidence type="ECO:0000313" key="2">
    <source>
        <dbReference type="Proteomes" id="UP000017559"/>
    </source>
</evidence>
<protein>
    <submittedName>
        <fullName evidence="1">Uncharacterized protein</fullName>
    </submittedName>
</protein>
<dbReference type="OrthoDB" id="3250324at2759"/>
<organism evidence="1 2">
    <name type="scientific">Moniliophthora roreri (strain MCA 2997)</name>
    <name type="common">Cocoa frosty pod rot fungus</name>
    <name type="synonym">Crinipellis roreri</name>
    <dbReference type="NCBI Taxonomy" id="1381753"/>
    <lineage>
        <taxon>Eukaryota</taxon>
        <taxon>Fungi</taxon>
        <taxon>Dikarya</taxon>
        <taxon>Basidiomycota</taxon>
        <taxon>Agaricomycotina</taxon>
        <taxon>Agaricomycetes</taxon>
        <taxon>Agaricomycetidae</taxon>
        <taxon>Agaricales</taxon>
        <taxon>Marasmiineae</taxon>
        <taxon>Marasmiaceae</taxon>
        <taxon>Moniliophthora</taxon>
    </lineage>
</organism>
<dbReference type="AlphaFoldDB" id="V2WLD7"/>
<accession>V2WLD7</accession>
<dbReference type="HOGENOM" id="CLU_2184634_0_0_1"/>
<comment type="caution">
    <text evidence="1">The sequence shown here is derived from an EMBL/GenBank/DDBJ whole genome shotgun (WGS) entry which is preliminary data.</text>
</comment>
<dbReference type="EMBL" id="AWSO01002516">
    <property type="protein sequence ID" value="ESK81366.1"/>
    <property type="molecule type" value="Genomic_DNA"/>
</dbReference>
<dbReference type="KEGG" id="mrr:Moror_3733"/>
<sequence length="109" mass="12558">MYRKKHEKDPDYEVRTYEIKTSTSIKCNHHMEKHPDLWLISCDDKNIAIRGRSVIGAVHVYCVAHNQPVDPSMSQESISEFSKDAFVDAVVTWIIEVNQSLCVIENPKL</sequence>
<proteinExistence type="predicted"/>
<gene>
    <name evidence="1" type="ORF">Moror_3733</name>
</gene>
<evidence type="ECO:0000313" key="1">
    <source>
        <dbReference type="EMBL" id="ESK81366.1"/>
    </source>
</evidence>